<evidence type="ECO:0000313" key="4">
    <source>
        <dbReference type="Proteomes" id="UP001143480"/>
    </source>
</evidence>
<dbReference type="AlphaFoldDB" id="A0A9W6NJB1"/>
<feature type="region of interest" description="Disordered" evidence="1">
    <location>
        <begin position="109"/>
        <end position="131"/>
    </location>
</feature>
<reference evidence="3" key="1">
    <citation type="journal article" date="2014" name="Int. J. Syst. Evol. Microbiol.">
        <title>Complete genome sequence of Corynebacterium casei LMG S-19264T (=DSM 44701T), isolated from a smear-ripened cheese.</title>
        <authorList>
            <consortium name="US DOE Joint Genome Institute (JGI-PGF)"/>
            <person name="Walter F."/>
            <person name="Albersmeier A."/>
            <person name="Kalinowski J."/>
            <person name="Ruckert C."/>
        </authorList>
    </citation>
    <scope>NUCLEOTIDE SEQUENCE</scope>
    <source>
        <strain evidence="3">VKM Ac-1321</strain>
    </source>
</reference>
<comment type="caution">
    <text evidence="3">The sequence shown here is derived from an EMBL/GenBank/DDBJ whole genome shotgun (WGS) entry which is preliminary data.</text>
</comment>
<dbReference type="RefSeq" id="WP_261962283.1">
    <property type="nucleotide sequence ID" value="NZ_BAAAXA010000001.1"/>
</dbReference>
<evidence type="ECO:0000313" key="3">
    <source>
        <dbReference type="EMBL" id="GLK98855.1"/>
    </source>
</evidence>
<feature type="domain" description="Putative Flp pilus-assembly TadG-like N-terminal" evidence="2">
    <location>
        <begin position="7"/>
        <end position="54"/>
    </location>
</feature>
<name>A0A9W6NJB1_9ACTN</name>
<reference evidence="3" key="2">
    <citation type="submission" date="2023-01" db="EMBL/GenBank/DDBJ databases">
        <authorList>
            <person name="Sun Q."/>
            <person name="Evtushenko L."/>
        </authorList>
    </citation>
    <scope>NUCLEOTIDE SEQUENCE</scope>
    <source>
        <strain evidence="3">VKM Ac-1321</strain>
    </source>
</reference>
<dbReference type="NCBIfam" id="TIGR03816">
    <property type="entry name" value="tadE_like_DECH"/>
    <property type="match status" value="1"/>
</dbReference>
<evidence type="ECO:0000259" key="2">
    <source>
        <dbReference type="Pfam" id="PF13400"/>
    </source>
</evidence>
<dbReference type="InterPro" id="IPR028087">
    <property type="entry name" value="Tad_N"/>
</dbReference>
<sequence length="131" mass="12492">MRSRERGSASLVCLGVGLALAALAFGFATAGGLIVGRHRARNAADAGALAGAMAAWRGSAAACAAADRLAAANGGRLTGCRLAGPVVTVTVEVLTGNGLKAAAGARAGPVQSVRGGPGEAVDLAEGDRGGG</sequence>
<dbReference type="EMBL" id="BSFP01000002">
    <property type="protein sequence ID" value="GLK98855.1"/>
    <property type="molecule type" value="Genomic_DNA"/>
</dbReference>
<gene>
    <name evidence="3" type="ORF">GCM10017581_005960</name>
</gene>
<dbReference type="InterPro" id="IPR021202">
    <property type="entry name" value="Rv3654c-like"/>
</dbReference>
<proteinExistence type="predicted"/>
<dbReference type="Proteomes" id="UP001143480">
    <property type="component" value="Unassembled WGS sequence"/>
</dbReference>
<organism evidence="3 4">
    <name type="scientific">Dactylosporangium matsuzakiense</name>
    <dbReference type="NCBI Taxonomy" id="53360"/>
    <lineage>
        <taxon>Bacteria</taxon>
        <taxon>Bacillati</taxon>
        <taxon>Actinomycetota</taxon>
        <taxon>Actinomycetes</taxon>
        <taxon>Micromonosporales</taxon>
        <taxon>Micromonosporaceae</taxon>
        <taxon>Dactylosporangium</taxon>
    </lineage>
</organism>
<keyword evidence="4" id="KW-1185">Reference proteome</keyword>
<accession>A0A9W6NJB1</accession>
<protein>
    <recommendedName>
        <fullName evidence="2">Putative Flp pilus-assembly TadG-like N-terminal domain-containing protein</fullName>
    </recommendedName>
</protein>
<evidence type="ECO:0000256" key="1">
    <source>
        <dbReference type="SAM" id="MobiDB-lite"/>
    </source>
</evidence>
<dbReference type="Pfam" id="PF13400">
    <property type="entry name" value="Tad"/>
    <property type="match status" value="1"/>
</dbReference>